<dbReference type="InterPro" id="IPR011025">
    <property type="entry name" value="GproteinA_insert"/>
</dbReference>
<keyword evidence="6" id="KW-0460">Magnesium</keyword>
<dbReference type="SUPFAM" id="SSF47895">
    <property type="entry name" value="Transducin (alpha subunit), insertion domain"/>
    <property type="match status" value="1"/>
</dbReference>
<evidence type="ECO:0000256" key="3">
    <source>
        <dbReference type="ARBA" id="ARBA00023134"/>
    </source>
</evidence>
<proteinExistence type="predicted"/>
<dbReference type="OrthoDB" id="5817230at2759"/>
<dbReference type="AlphaFoldDB" id="A0A0G4J1C1"/>
<dbReference type="PANTHER" id="PTHR10218:SF302">
    <property type="entry name" value="GUANINE NUCLEOTIDE-BINDING PROTEIN ALPHA-5 SUBUNIT"/>
    <property type="match status" value="1"/>
</dbReference>
<dbReference type="GO" id="GO:0005737">
    <property type="term" value="C:cytoplasm"/>
    <property type="evidence" value="ECO:0007669"/>
    <property type="project" value="TreeGrafter"/>
</dbReference>
<dbReference type="InterPro" id="IPR027417">
    <property type="entry name" value="P-loop_NTPase"/>
</dbReference>
<evidence type="ECO:0000256" key="2">
    <source>
        <dbReference type="ARBA" id="ARBA00022741"/>
    </source>
</evidence>
<dbReference type="OMA" id="IMRRQIN"/>
<dbReference type="STRING" id="37360.A0A0G4J1C1"/>
<dbReference type="SMART" id="SM00275">
    <property type="entry name" value="G_alpha"/>
    <property type="match status" value="1"/>
</dbReference>
<evidence type="ECO:0000256" key="6">
    <source>
        <dbReference type="PIRSR" id="PIRSR601019-2"/>
    </source>
</evidence>
<dbReference type="GO" id="GO:0005834">
    <property type="term" value="C:heterotrimeric G-protein complex"/>
    <property type="evidence" value="ECO:0007669"/>
    <property type="project" value="TreeGrafter"/>
</dbReference>
<accession>A0A0G4J1C1</accession>
<dbReference type="Proteomes" id="UP000039324">
    <property type="component" value="Unassembled WGS sequence"/>
</dbReference>
<evidence type="ECO:0000313" key="9">
    <source>
        <dbReference type="Proteomes" id="UP000039324"/>
    </source>
</evidence>
<feature type="binding site" evidence="5">
    <location>
        <begin position="41"/>
        <end position="46"/>
    </location>
    <ligand>
        <name>GTP</name>
        <dbReference type="ChEBI" id="CHEBI:37565"/>
    </ligand>
</feature>
<dbReference type="FunFam" id="3.40.50.300:FF:000692">
    <property type="entry name" value="Guanine nucleotide-binding protein subunit alpha"/>
    <property type="match status" value="1"/>
</dbReference>
<dbReference type="GO" id="GO:0001664">
    <property type="term" value="F:G protein-coupled receptor binding"/>
    <property type="evidence" value="ECO:0007669"/>
    <property type="project" value="TreeGrafter"/>
</dbReference>
<dbReference type="GO" id="GO:0031683">
    <property type="term" value="F:G-protein beta/gamma-subunit complex binding"/>
    <property type="evidence" value="ECO:0007669"/>
    <property type="project" value="InterPro"/>
</dbReference>
<keyword evidence="3 5" id="KW-0342">GTP-binding</keyword>
<name>A0A0G4J1C1_PLABS</name>
<dbReference type="EMBL" id="OVEO01000017">
    <property type="protein sequence ID" value="SPR01449.1"/>
    <property type="molecule type" value="Genomic_DNA"/>
</dbReference>
<evidence type="ECO:0000313" key="8">
    <source>
        <dbReference type="EMBL" id="SPR01449.1"/>
    </source>
</evidence>
<dbReference type="SUPFAM" id="SSF52540">
    <property type="entry name" value="P-loop containing nucleoside triphosphate hydrolases"/>
    <property type="match status" value="1"/>
</dbReference>
<dbReference type="CDD" id="cd00066">
    <property type="entry name" value="G-alpha"/>
    <property type="match status" value="1"/>
</dbReference>
<feature type="binding site" evidence="5">
    <location>
        <begin position="276"/>
        <end position="279"/>
    </location>
    <ligand>
        <name>GTP</name>
        <dbReference type="ChEBI" id="CHEBI:37565"/>
    </ligand>
</feature>
<gene>
    <name evidence="7" type="ORF">PBRA_002043</name>
    <name evidence="8" type="ORF">PLBR_LOCUS8664</name>
</gene>
<dbReference type="GO" id="GO:0005525">
    <property type="term" value="F:GTP binding"/>
    <property type="evidence" value="ECO:0007669"/>
    <property type="project" value="UniProtKB-KW"/>
</dbReference>
<protein>
    <submittedName>
        <fullName evidence="7">Uncharacterized protein</fullName>
    </submittedName>
</protein>
<dbReference type="PANTHER" id="PTHR10218">
    <property type="entry name" value="GTP-BINDING PROTEIN ALPHA SUBUNIT"/>
    <property type="match status" value="1"/>
</dbReference>
<dbReference type="PROSITE" id="PS51882">
    <property type="entry name" value="G_ALPHA"/>
    <property type="match status" value="1"/>
</dbReference>
<reference evidence="7 9" key="1">
    <citation type="submission" date="2015-02" db="EMBL/GenBank/DDBJ databases">
        <authorList>
            <person name="Chooi Y.-H."/>
        </authorList>
    </citation>
    <scope>NUCLEOTIDE SEQUENCE [LARGE SCALE GENOMIC DNA]</scope>
    <source>
        <strain evidence="7">E3</strain>
    </source>
</reference>
<feature type="binding site" evidence="5">
    <location>
        <position position="338"/>
    </location>
    <ligand>
        <name>GTP</name>
        <dbReference type="ChEBI" id="CHEBI:37565"/>
    </ligand>
</feature>
<keyword evidence="1 6" id="KW-0479">Metal-binding</keyword>
<evidence type="ECO:0000313" key="7">
    <source>
        <dbReference type="EMBL" id="CEP01438.1"/>
    </source>
</evidence>
<dbReference type="Gene3D" id="3.40.50.300">
    <property type="entry name" value="P-loop containing nucleotide triphosphate hydrolases"/>
    <property type="match status" value="1"/>
</dbReference>
<feature type="binding site" evidence="5">
    <location>
        <begin position="207"/>
        <end position="211"/>
    </location>
    <ligand>
        <name>GTP</name>
        <dbReference type="ChEBI" id="CHEBI:37565"/>
    </ligand>
</feature>
<dbReference type="Pfam" id="PF00503">
    <property type="entry name" value="G-alpha"/>
    <property type="match status" value="1"/>
</dbReference>
<keyword evidence="4" id="KW-0807">Transducer</keyword>
<dbReference type="GO" id="GO:0003924">
    <property type="term" value="F:GTPase activity"/>
    <property type="evidence" value="ECO:0007669"/>
    <property type="project" value="InterPro"/>
</dbReference>
<evidence type="ECO:0000256" key="1">
    <source>
        <dbReference type="ARBA" id="ARBA00022723"/>
    </source>
</evidence>
<organism evidence="7 9">
    <name type="scientific">Plasmodiophora brassicae</name>
    <name type="common">Clubroot disease agent</name>
    <dbReference type="NCBI Taxonomy" id="37360"/>
    <lineage>
        <taxon>Eukaryota</taxon>
        <taxon>Sar</taxon>
        <taxon>Rhizaria</taxon>
        <taxon>Endomyxa</taxon>
        <taxon>Phytomyxea</taxon>
        <taxon>Plasmodiophorida</taxon>
        <taxon>Plasmodiophoridae</taxon>
        <taxon>Plasmodiophora</taxon>
    </lineage>
</organism>
<keyword evidence="2 5" id="KW-0547">Nucleotide-binding</keyword>
<reference evidence="8 10" key="2">
    <citation type="submission" date="2018-03" db="EMBL/GenBank/DDBJ databases">
        <authorList>
            <person name="Fogelqvist J."/>
        </authorList>
    </citation>
    <scope>NUCLEOTIDE SEQUENCE [LARGE SCALE GENOMIC DNA]</scope>
</reference>
<evidence type="ECO:0000256" key="4">
    <source>
        <dbReference type="ARBA" id="ARBA00023224"/>
    </source>
</evidence>
<dbReference type="GO" id="GO:0007188">
    <property type="term" value="P:adenylate cyclase-modulating G protein-coupled receptor signaling pathway"/>
    <property type="evidence" value="ECO:0007669"/>
    <property type="project" value="TreeGrafter"/>
</dbReference>
<evidence type="ECO:0000313" key="10">
    <source>
        <dbReference type="Proteomes" id="UP000290189"/>
    </source>
</evidence>
<dbReference type="Gene3D" id="1.10.400.10">
    <property type="entry name" value="GI Alpha 1, domain 2-like"/>
    <property type="match status" value="1"/>
</dbReference>
<dbReference type="InterPro" id="IPR001019">
    <property type="entry name" value="Gprotein_alpha_su"/>
</dbReference>
<sequence>MTCLPCMASPEVVGDRAITKKITVEAAAASVPVVLFLGSGESGKSTFFRQLRLLHGGGYTPQEREQFQQPIRQMIIHDIHALIVALDRPEVVAALQGGPPVLPSSTMEAMQTISDYARAGCPNCDLTTEMAGLIAMVWTDSSIQQVYELKRLFHLGEHAAYFFGKVHEIAKAGWMPDDQDLVTFRVRTTGVCDQKIVLWDNVFRIVDVGGQRSERRKWIMQFSGVTAILFVVATSEYDQTCLEDNVTNRLDESLGVFVDVCRNEAVKNSGMIVFFNKTDLFLKKLPVVPFGNFIKDYTGDGSPKSVSLYIVDLFTRKASDAFKEISANKRIYPHWTTAIDRGNVKKVFDSLRDIILRLLLSSENLL</sequence>
<keyword evidence="8" id="KW-0496">Mitochondrion</keyword>
<dbReference type="GO" id="GO:0046872">
    <property type="term" value="F:metal ion binding"/>
    <property type="evidence" value="ECO:0007669"/>
    <property type="project" value="UniProtKB-KW"/>
</dbReference>
<dbReference type="EMBL" id="CDSF01000112">
    <property type="protein sequence ID" value="CEP01438.1"/>
    <property type="molecule type" value="Genomic_DNA"/>
</dbReference>
<evidence type="ECO:0000256" key="5">
    <source>
        <dbReference type="PIRSR" id="PIRSR601019-1"/>
    </source>
</evidence>
<dbReference type="PRINTS" id="PR00318">
    <property type="entry name" value="GPROTEINA"/>
</dbReference>
<geneLocation type="mitochondrion" evidence="8"/>
<dbReference type="Proteomes" id="UP000290189">
    <property type="component" value="Unassembled WGS sequence"/>
</dbReference>
<feature type="binding site" evidence="6">
    <location>
        <position position="188"/>
    </location>
    <ligand>
        <name>Mg(2+)</name>
        <dbReference type="ChEBI" id="CHEBI:18420"/>
    </ligand>
</feature>
<feature type="binding site" evidence="6">
    <location>
        <position position="45"/>
    </location>
    <ligand>
        <name>Mg(2+)</name>
        <dbReference type="ChEBI" id="CHEBI:18420"/>
    </ligand>
</feature>
<keyword evidence="9" id="KW-1185">Reference proteome</keyword>